<feature type="region of interest" description="Disordered" evidence="1">
    <location>
        <begin position="1"/>
        <end position="31"/>
    </location>
</feature>
<gene>
    <name evidence="2" type="ORF">SAMN05428957_10974</name>
</gene>
<proteinExistence type="predicted"/>
<name>A0A1G9UMR6_9BURK</name>
<dbReference type="EMBL" id="FNHP01000009">
    <property type="protein sequence ID" value="SDM61143.1"/>
    <property type="molecule type" value="Genomic_DNA"/>
</dbReference>
<evidence type="ECO:0000313" key="2">
    <source>
        <dbReference type="EMBL" id="SDM61143.1"/>
    </source>
</evidence>
<dbReference type="Pfam" id="PF03993">
    <property type="entry name" value="DUF349"/>
    <property type="match status" value="1"/>
</dbReference>
<feature type="compositionally biased region" description="Low complexity" evidence="1">
    <location>
        <begin position="653"/>
        <end position="681"/>
    </location>
</feature>
<dbReference type="OrthoDB" id="5523335at2"/>
<evidence type="ECO:0000256" key="1">
    <source>
        <dbReference type="SAM" id="MobiDB-lite"/>
    </source>
</evidence>
<dbReference type="Proteomes" id="UP000198552">
    <property type="component" value="Unassembled WGS sequence"/>
</dbReference>
<evidence type="ECO:0008006" key="4">
    <source>
        <dbReference type="Google" id="ProtNLM"/>
    </source>
</evidence>
<accession>A0A1G9UMR6</accession>
<evidence type="ECO:0000313" key="3">
    <source>
        <dbReference type="Proteomes" id="UP000198552"/>
    </source>
</evidence>
<keyword evidence="3" id="KW-1185">Reference proteome</keyword>
<dbReference type="InterPro" id="IPR007139">
    <property type="entry name" value="DUF349"/>
</dbReference>
<feature type="compositionally biased region" description="Basic and acidic residues" evidence="1">
    <location>
        <begin position="697"/>
        <end position="733"/>
    </location>
</feature>
<dbReference type="RefSeq" id="WP_091571581.1">
    <property type="nucleotide sequence ID" value="NZ_FNHP01000009.1"/>
</dbReference>
<organism evidence="2 3">
    <name type="scientific">Oryzisolibacter propanilivorax</name>
    <dbReference type="NCBI Taxonomy" id="1527607"/>
    <lineage>
        <taxon>Bacteria</taxon>
        <taxon>Pseudomonadati</taxon>
        <taxon>Pseudomonadota</taxon>
        <taxon>Betaproteobacteria</taxon>
        <taxon>Burkholderiales</taxon>
        <taxon>Comamonadaceae</taxon>
        <taxon>Oryzisolibacter</taxon>
    </lineage>
</organism>
<dbReference type="AlphaFoldDB" id="A0A1G9UMR6"/>
<protein>
    <recommendedName>
        <fullName evidence="4">DUF349 domain-containing protein</fullName>
    </recommendedName>
</protein>
<reference evidence="3" key="1">
    <citation type="submission" date="2016-10" db="EMBL/GenBank/DDBJ databases">
        <authorList>
            <person name="Varghese N."/>
            <person name="Submissions S."/>
        </authorList>
    </citation>
    <scope>NUCLEOTIDE SEQUENCE [LARGE SCALE GENOMIC DNA]</scope>
    <source>
        <strain evidence="3">EPL6</strain>
    </source>
</reference>
<feature type="region of interest" description="Disordered" evidence="1">
    <location>
        <begin position="632"/>
        <end position="741"/>
    </location>
</feature>
<dbReference type="STRING" id="1527607.SAMN05428957_10974"/>
<sequence>MSDVPETPQPQAKTSEPHPLDAVTGGAFSAATSSERAARVREWLATQPTPERLQEVFKELSARDKGAARAVRERLDEMRRAQAQEAIAADWAAKAEALLAAPRLNIADAMAWQRDAARAGAPLSREPLSQLKTQLAERVKTIEDLQHRVQVQREAAVLLAQRIEVLSTKPWKDAQAALALLSADVERWQAQAQELSGDASWPSVEPRFPTQLDASRSQLLVVWEAFQSAVQQTVAAAADPQAALPPVPVWADELRQARGLPTEAEKAATARGPAAAVPAVRTKADPAQLEAAQQAVGEALAKLQEATAQGQGKASTGAATALRAVLKVHGKLIDGDLEQKVHAALVAAGELEGWQRWSADQVREELVAKAEALNQRPEGQALGGRKLQETLRQLREQWKRADQGAPANHALWKRFDEACNQAHKAVEAWLEKVRAESAQHRSQRQALIDEVKAWAAQQDALGTPDWKAASRVLHQFGERWRASGHVSEKVFAELQPLWKQALSEAGAPLAAAQKASLAQRHAMIEEAAVLGAAPQLRIDAVKALQQRWQVEAQAVPLDRRQEQKLWDAFRKPIDDAFARKSAAREREAGQLGERDRAVLQASKALEAANAAGDAQQIRTAMAALEAALREQPAAGAPTEVPAATESAPAQQDQSEVAQEPAAEAAAKPSVPAAQPRAVVAVRGDDRPGARKPATEAPDPRGGRFGERRDRDGQRKPRSDDSWGRAGRDRHADAGPRAPRLGDTAFRAQRDALDQAQVTLRKLAAQAHGEALTQLVAAWKARDAAQMPSAQELGGRVTGTGRAAWTQALSSPAAGDASEALLRLEIAADVPTPAEQIAARRALQLQMLTRRNDPAPAQTWEQDAARVLAAPADEGQSRRLQNALKALMRR</sequence>